<sequence length="44" mass="4993">MVKTDTVEILYVDASSRVLTAANRVLQGDRRVTRNAEKIQSKCR</sequence>
<reference evidence="1" key="1">
    <citation type="journal article" date="2015" name="Nature">
        <title>Complex archaea that bridge the gap between prokaryotes and eukaryotes.</title>
        <authorList>
            <person name="Spang A."/>
            <person name="Saw J.H."/>
            <person name="Jorgensen S.L."/>
            <person name="Zaremba-Niedzwiedzka K."/>
            <person name="Martijn J."/>
            <person name="Lind A.E."/>
            <person name="van Eijk R."/>
            <person name="Schleper C."/>
            <person name="Guy L."/>
            <person name="Ettema T.J."/>
        </authorList>
    </citation>
    <scope>NUCLEOTIDE SEQUENCE</scope>
</reference>
<evidence type="ECO:0000313" key="1">
    <source>
        <dbReference type="EMBL" id="KKN26220.1"/>
    </source>
</evidence>
<accession>A0A0F9P309</accession>
<name>A0A0F9P309_9ZZZZ</name>
<gene>
    <name evidence="1" type="ORF">LCGC14_0876830</name>
</gene>
<proteinExistence type="predicted"/>
<dbReference type="EMBL" id="LAZR01002737">
    <property type="protein sequence ID" value="KKN26220.1"/>
    <property type="molecule type" value="Genomic_DNA"/>
</dbReference>
<comment type="caution">
    <text evidence="1">The sequence shown here is derived from an EMBL/GenBank/DDBJ whole genome shotgun (WGS) entry which is preliminary data.</text>
</comment>
<dbReference type="AlphaFoldDB" id="A0A0F9P309"/>
<organism evidence="1">
    <name type="scientific">marine sediment metagenome</name>
    <dbReference type="NCBI Taxonomy" id="412755"/>
    <lineage>
        <taxon>unclassified sequences</taxon>
        <taxon>metagenomes</taxon>
        <taxon>ecological metagenomes</taxon>
    </lineage>
</organism>
<protein>
    <submittedName>
        <fullName evidence="1">Uncharacterized protein</fullName>
    </submittedName>
</protein>